<evidence type="ECO:0000256" key="1">
    <source>
        <dbReference type="SAM" id="Phobius"/>
    </source>
</evidence>
<dbReference type="PANTHER" id="PTHR37313:SF1">
    <property type="entry name" value="UPF0749 PROTEIN RV1823"/>
    <property type="match status" value="1"/>
</dbReference>
<dbReference type="AlphaFoldDB" id="A0A6J7G484"/>
<dbReference type="PANTHER" id="PTHR37313">
    <property type="entry name" value="UPF0749 PROTEIN RV1825"/>
    <property type="match status" value="1"/>
</dbReference>
<evidence type="ECO:0000313" key="2">
    <source>
        <dbReference type="EMBL" id="CAB4902841.1"/>
    </source>
</evidence>
<dbReference type="InterPro" id="IPR010273">
    <property type="entry name" value="DUF881"/>
</dbReference>
<keyword evidence="1" id="KW-0812">Transmembrane</keyword>
<dbReference type="Gene3D" id="3.30.70.1880">
    <property type="entry name" value="Protein of unknown function DUF881"/>
    <property type="match status" value="1"/>
</dbReference>
<protein>
    <submittedName>
        <fullName evidence="2">Unannotated protein</fullName>
    </submittedName>
</protein>
<proteinExistence type="predicted"/>
<dbReference type="Pfam" id="PF05949">
    <property type="entry name" value="DUF881"/>
    <property type="match status" value="1"/>
</dbReference>
<accession>A0A6J7G484</accession>
<keyword evidence="1" id="KW-1133">Transmembrane helix</keyword>
<organism evidence="2">
    <name type="scientific">freshwater metagenome</name>
    <dbReference type="NCBI Taxonomy" id="449393"/>
    <lineage>
        <taxon>unclassified sequences</taxon>
        <taxon>metagenomes</taxon>
        <taxon>ecological metagenomes</taxon>
    </lineage>
</organism>
<keyword evidence="1" id="KW-0472">Membrane</keyword>
<name>A0A6J7G484_9ZZZZ</name>
<dbReference type="EMBL" id="CAFBMR010000004">
    <property type="protein sequence ID" value="CAB4902841.1"/>
    <property type="molecule type" value="Genomic_DNA"/>
</dbReference>
<reference evidence="2" key="1">
    <citation type="submission" date="2020-05" db="EMBL/GenBank/DDBJ databases">
        <authorList>
            <person name="Chiriac C."/>
            <person name="Salcher M."/>
            <person name="Ghai R."/>
            <person name="Kavagutti S V."/>
        </authorList>
    </citation>
    <scope>NUCLEOTIDE SEQUENCE</scope>
</reference>
<sequence>MSLLTTLFDDAVRSDYGTRTTSQHQARPMRIPRSAVGLVLVVGLVGFILATALVTVRAQQSTTSAQRQDLLDRILVAESENARIDTEISAREAEVSQLSSAVLPNSPEGRLLADRLASAQFAAGYTPITAPGVVLSIADKPGTGGLGRVLDRDLQGVTNSLWSVGATAIAINGIRMTSTTAIRSAGEAILVDYRPLAMPYVITALGPDDLASRFTDSPEGATLRSLQQQYGIEWSLDTSQVHMPASAAELPHLALSGQETS</sequence>
<gene>
    <name evidence="2" type="ORF">UFOPK3610_00225</name>
</gene>
<feature type="transmembrane region" description="Helical" evidence="1">
    <location>
        <begin position="35"/>
        <end position="56"/>
    </location>
</feature>
<dbReference type="GO" id="GO:0005886">
    <property type="term" value="C:plasma membrane"/>
    <property type="evidence" value="ECO:0007669"/>
    <property type="project" value="TreeGrafter"/>
</dbReference>